<dbReference type="UniPathway" id="UPA00704">
    <property type="reaction ID" value="UER00715"/>
</dbReference>
<keyword evidence="4" id="KW-0547">Nucleotide-binding</keyword>
<evidence type="ECO:0000256" key="1">
    <source>
        <dbReference type="ARBA" id="ARBA00005380"/>
    </source>
</evidence>
<evidence type="ECO:0000256" key="5">
    <source>
        <dbReference type="RuleBase" id="RU003704"/>
    </source>
</evidence>
<dbReference type="InterPro" id="IPR011611">
    <property type="entry name" value="PfkB_dom"/>
</dbReference>
<dbReference type="InterPro" id="IPR017583">
    <property type="entry name" value="Tagatose/fructose_Pkinase"/>
</dbReference>
<dbReference type="GO" id="GO:0005988">
    <property type="term" value="P:lactose metabolic process"/>
    <property type="evidence" value="ECO:0007669"/>
    <property type="project" value="UniProtKB-KW"/>
</dbReference>
<dbReference type="InterPro" id="IPR002139">
    <property type="entry name" value="Ribo/fructo_kinase"/>
</dbReference>
<dbReference type="InterPro" id="IPR029056">
    <property type="entry name" value="Ribokinase-like"/>
</dbReference>
<keyword evidence="2 4" id="KW-0808">Transferase</keyword>
<evidence type="ECO:0000259" key="6">
    <source>
        <dbReference type="Pfam" id="PF00294"/>
    </source>
</evidence>
<evidence type="ECO:0000313" key="8">
    <source>
        <dbReference type="Proteomes" id="UP000255036"/>
    </source>
</evidence>
<gene>
    <name evidence="7" type="ORF">DWV06_08855</name>
</gene>
<dbReference type="Proteomes" id="UP000255036">
    <property type="component" value="Unassembled WGS sequence"/>
</dbReference>
<dbReference type="EC" id="2.7.1.144" evidence="4"/>
<dbReference type="PROSITE" id="PS00584">
    <property type="entry name" value="PFKB_KINASES_2"/>
    <property type="match status" value="1"/>
</dbReference>
<keyword evidence="3 5" id="KW-0418">Kinase</keyword>
<dbReference type="PANTHER" id="PTHR10584:SF166">
    <property type="entry name" value="RIBOKINASE"/>
    <property type="match status" value="1"/>
</dbReference>
<dbReference type="EMBL" id="QRCT01000023">
    <property type="protein sequence ID" value="RDU23537.1"/>
    <property type="molecule type" value="Genomic_DNA"/>
</dbReference>
<dbReference type="GO" id="GO:0009024">
    <property type="term" value="F:tagatose-6-phosphate kinase activity"/>
    <property type="evidence" value="ECO:0007669"/>
    <property type="project" value="UniProtKB-EC"/>
</dbReference>
<proteinExistence type="inferred from homology"/>
<organism evidence="7 8">
    <name type="scientific">Anaerosacchariphilus polymeriproducens</name>
    <dbReference type="NCBI Taxonomy" id="1812858"/>
    <lineage>
        <taxon>Bacteria</taxon>
        <taxon>Bacillati</taxon>
        <taxon>Bacillota</taxon>
        <taxon>Clostridia</taxon>
        <taxon>Lachnospirales</taxon>
        <taxon>Lachnospiraceae</taxon>
        <taxon>Anaerosacchariphilus</taxon>
    </lineage>
</organism>
<keyword evidence="8" id="KW-1185">Reference proteome</keyword>
<dbReference type="PRINTS" id="PR00990">
    <property type="entry name" value="RIBOKINASE"/>
</dbReference>
<comment type="catalytic activity">
    <reaction evidence="4">
        <text>D-tagatofuranose 6-phosphate + ATP = D-tagatofuranose 1,6-bisphosphate + ADP + H(+)</text>
        <dbReference type="Rhea" id="RHEA:12420"/>
        <dbReference type="ChEBI" id="CHEBI:15378"/>
        <dbReference type="ChEBI" id="CHEBI:30616"/>
        <dbReference type="ChEBI" id="CHEBI:58694"/>
        <dbReference type="ChEBI" id="CHEBI:58695"/>
        <dbReference type="ChEBI" id="CHEBI:456216"/>
        <dbReference type="EC" id="2.7.1.144"/>
    </reaction>
</comment>
<comment type="pathway">
    <text evidence="4">Carbohydrate metabolism; D-tagatose 6-phosphate degradation; D-glyceraldehyde 3-phosphate and glycerone phosphate from D-tagatose 6-phosphate: step 1/2.</text>
</comment>
<keyword evidence="4" id="KW-0067">ATP-binding</keyword>
<dbReference type="PIRSF" id="PIRSF000535">
    <property type="entry name" value="1PFK/6PFK/LacC"/>
    <property type="match status" value="1"/>
</dbReference>
<keyword evidence="4" id="KW-0423">Lactose metabolism</keyword>
<comment type="caution">
    <text evidence="7">The sequence shown here is derived from an EMBL/GenBank/DDBJ whole genome shotgun (WGS) entry which is preliminary data.</text>
</comment>
<dbReference type="Pfam" id="PF00294">
    <property type="entry name" value="PfkB"/>
    <property type="match status" value="1"/>
</dbReference>
<comment type="similarity">
    <text evidence="4">Belongs to the carbohydrate kinase PfkB family. LacC subfamily.</text>
</comment>
<sequence>MEQLSVLCIGIACVDTIIKGFDFEKFANSEETYRVEKIEKSIGGDAANQAINLKKLSNNVRLVCGVGNDYNGNYVKSVLKDQDISLESILTFDCQTSQAIVLVDNNGQRRFISPKSNQNIPYNINNEMIPSAKIISLASIGSLPFRNLDNIQKVVETANKDNATICADVICSGWLKELQQIESVLKKIDYIFPNREEAYKLTKKNNIVDMAEKFLDSGVNNVIIKLGEKGCFFKNEKEEFIIPGVKNVRVVDTTGAGDSFAAGFITALIKQKSNKECCRYANAIAAINVQYTGTTSVSYNKEKINEYINYIRNEEKNEKSKC</sequence>
<dbReference type="GO" id="GO:2001059">
    <property type="term" value="P:D-tagatose 6-phosphate catabolic process"/>
    <property type="evidence" value="ECO:0007669"/>
    <property type="project" value="UniProtKB-UniPathway"/>
</dbReference>
<dbReference type="OrthoDB" id="9788681at2"/>
<evidence type="ECO:0000256" key="2">
    <source>
        <dbReference type="ARBA" id="ARBA00022679"/>
    </source>
</evidence>
<evidence type="ECO:0000256" key="3">
    <source>
        <dbReference type="ARBA" id="ARBA00022777"/>
    </source>
</evidence>
<evidence type="ECO:0000256" key="4">
    <source>
        <dbReference type="PIRNR" id="PIRNR000535"/>
    </source>
</evidence>
<feature type="domain" description="Carbohydrate kinase PfkB" evidence="6">
    <location>
        <begin position="5"/>
        <end position="296"/>
    </location>
</feature>
<dbReference type="AlphaFoldDB" id="A0A371AVE5"/>
<dbReference type="GO" id="GO:0005524">
    <property type="term" value="F:ATP binding"/>
    <property type="evidence" value="ECO:0007669"/>
    <property type="project" value="UniProtKB-KW"/>
</dbReference>
<dbReference type="PANTHER" id="PTHR10584">
    <property type="entry name" value="SUGAR KINASE"/>
    <property type="match status" value="1"/>
</dbReference>
<comment type="similarity">
    <text evidence="1">Belongs to the carbohydrate kinase pfkB family.</text>
</comment>
<name>A0A371AVE5_9FIRM</name>
<accession>A0A371AVE5</accession>
<reference evidence="7 8" key="1">
    <citation type="submission" date="2018-07" db="EMBL/GenBank/DDBJ databases">
        <title>Anaerosacharophilus polymeroproducens gen. nov. sp. nov., an anaerobic bacterium isolated from salt field.</title>
        <authorList>
            <person name="Kim W."/>
            <person name="Yang S.-H."/>
            <person name="Oh J."/>
            <person name="Lee J.-H."/>
            <person name="Kwon K.K."/>
        </authorList>
    </citation>
    <scope>NUCLEOTIDE SEQUENCE [LARGE SCALE GENOMIC DNA]</scope>
    <source>
        <strain evidence="7 8">MCWD5</strain>
    </source>
</reference>
<dbReference type="SUPFAM" id="SSF53613">
    <property type="entry name" value="Ribokinase-like"/>
    <property type="match status" value="1"/>
</dbReference>
<dbReference type="PROSITE" id="PS00583">
    <property type="entry name" value="PFKB_KINASES_1"/>
    <property type="match status" value="1"/>
</dbReference>
<dbReference type="Gene3D" id="3.40.1190.20">
    <property type="match status" value="1"/>
</dbReference>
<evidence type="ECO:0000313" key="7">
    <source>
        <dbReference type="EMBL" id="RDU23537.1"/>
    </source>
</evidence>
<dbReference type="GO" id="GO:0005829">
    <property type="term" value="C:cytosol"/>
    <property type="evidence" value="ECO:0007669"/>
    <property type="project" value="TreeGrafter"/>
</dbReference>
<protein>
    <recommendedName>
        <fullName evidence="4">Tagatose-6-phosphate kinase</fullName>
        <ecNumber evidence="4">2.7.1.144</ecNumber>
    </recommendedName>
</protein>
<dbReference type="InterPro" id="IPR002173">
    <property type="entry name" value="Carboh/pur_kinase_PfkB_CS"/>
</dbReference>
<dbReference type="RefSeq" id="WP_115481827.1">
    <property type="nucleotide sequence ID" value="NZ_QRCT01000023.1"/>
</dbReference>